<gene>
    <name evidence="1" type="ORF">HPB47_009774</name>
</gene>
<accession>A0AC60P172</accession>
<sequence>MAEAMRKAVEKRKAEETGEGGRVAEVRLEEMQKELKIEREERGKLEVKLGELIVLKARLEEMEGRWRREAEQREVAQTEFDELKWKVEGKVQGTTGTNPAVEENKGIEPPVPAPRSGVRMQVTASAPKGVGNQEPVEPAVREQQHGRARRVLVIRSSNVSRCATGVASRVSGDDRVKVLAHPEKCMSEVMESAKDIVWENEQGKNLVIVHAGLNDVLNGRGHNLGRQI</sequence>
<reference evidence="1 2" key="1">
    <citation type="journal article" date="2020" name="Cell">
        <title>Large-Scale Comparative Analyses of Tick Genomes Elucidate Their Genetic Diversity and Vector Capacities.</title>
        <authorList>
            <consortium name="Tick Genome and Microbiome Consortium (TIGMIC)"/>
            <person name="Jia N."/>
            <person name="Wang J."/>
            <person name="Shi W."/>
            <person name="Du L."/>
            <person name="Sun Y."/>
            <person name="Zhan W."/>
            <person name="Jiang J.F."/>
            <person name="Wang Q."/>
            <person name="Zhang B."/>
            <person name="Ji P."/>
            <person name="Bell-Sakyi L."/>
            <person name="Cui X.M."/>
            <person name="Yuan T.T."/>
            <person name="Jiang B.G."/>
            <person name="Yang W.F."/>
            <person name="Lam T.T."/>
            <person name="Chang Q.C."/>
            <person name="Ding S.J."/>
            <person name="Wang X.J."/>
            <person name="Zhu J.G."/>
            <person name="Ruan X.D."/>
            <person name="Zhao L."/>
            <person name="Wei J.T."/>
            <person name="Ye R.Z."/>
            <person name="Que T.C."/>
            <person name="Du C.H."/>
            <person name="Zhou Y.H."/>
            <person name="Cheng J.X."/>
            <person name="Dai P.F."/>
            <person name="Guo W.B."/>
            <person name="Han X.H."/>
            <person name="Huang E.J."/>
            <person name="Li L.F."/>
            <person name="Wei W."/>
            <person name="Gao Y.C."/>
            <person name="Liu J.Z."/>
            <person name="Shao H.Z."/>
            <person name="Wang X."/>
            <person name="Wang C.C."/>
            <person name="Yang T.C."/>
            <person name="Huo Q.B."/>
            <person name="Li W."/>
            <person name="Chen H.Y."/>
            <person name="Chen S.E."/>
            <person name="Zhou L.G."/>
            <person name="Ni X.B."/>
            <person name="Tian J.H."/>
            <person name="Sheng Y."/>
            <person name="Liu T."/>
            <person name="Pan Y.S."/>
            <person name="Xia L.Y."/>
            <person name="Li J."/>
            <person name="Zhao F."/>
            <person name="Cao W.C."/>
        </authorList>
    </citation>
    <scope>NUCLEOTIDE SEQUENCE [LARGE SCALE GENOMIC DNA]</scope>
    <source>
        <strain evidence="1">Iper-2018</strain>
    </source>
</reference>
<keyword evidence="2" id="KW-1185">Reference proteome</keyword>
<evidence type="ECO:0000313" key="2">
    <source>
        <dbReference type="Proteomes" id="UP000805193"/>
    </source>
</evidence>
<proteinExistence type="predicted"/>
<dbReference type="Proteomes" id="UP000805193">
    <property type="component" value="Unassembled WGS sequence"/>
</dbReference>
<evidence type="ECO:0000313" key="1">
    <source>
        <dbReference type="EMBL" id="KAG0413082.1"/>
    </source>
</evidence>
<organism evidence="1 2">
    <name type="scientific">Ixodes persulcatus</name>
    <name type="common">Taiga tick</name>
    <dbReference type="NCBI Taxonomy" id="34615"/>
    <lineage>
        <taxon>Eukaryota</taxon>
        <taxon>Metazoa</taxon>
        <taxon>Ecdysozoa</taxon>
        <taxon>Arthropoda</taxon>
        <taxon>Chelicerata</taxon>
        <taxon>Arachnida</taxon>
        <taxon>Acari</taxon>
        <taxon>Parasitiformes</taxon>
        <taxon>Ixodida</taxon>
        <taxon>Ixodoidea</taxon>
        <taxon>Ixodidae</taxon>
        <taxon>Ixodinae</taxon>
        <taxon>Ixodes</taxon>
    </lineage>
</organism>
<protein>
    <submittedName>
        <fullName evidence="1">Uncharacterized protein</fullName>
    </submittedName>
</protein>
<name>A0AC60P172_IXOPE</name>
<comment type="caution">
    <text evidence="1">The sequence shown here is derived from an EMBL/GenBank/DDBJ whole genome shotgun (WGS) entry which is preliminary data.</text>
</comment>
<dbReference type="EMBL" id="JABSTQ010011295">
    <property type="protein sequence ID" value="KAG0413082.1"/>
    <property type="molecule type" value="Genomic_DNA"/>
</dbReference>